<evidence type="ECO:0000313" key="3">
    <source>
        <dbReference type="Proteomes" id="UP001500908"/>
    </source>
</evidence>
<name>A0ABP7GC41_9ACTN</name>
<accession>A0ABP7GC41</accession>
<reference evidence="3" key="1">
    <citation type="journal article" date="2019" name="Int. J. Syst. Evol. Microbiol.">
        <title>The Global Catalogue of Microorganisms (GCM) 10K type strain sequencing project: providing services to taxonomists for standard genome sequencing and annotation.</title>
        <authorList>
            <consortium name="The Broad Institute Genomics Platform"/>
            <consortium name="The Broad Institute Genome Sequencing Center for Infectious Disease"/>
            <person name="Wu L."/>
            <person name="Ma J."/>
        </authorList>
    </citation>
    <scope>NUCLEOTIDE SEQUENCE [LARGE SCALE GENOMIC DNA]</scope>
    <source>
        <strain evidence="3">JCM 17137</strain>
    </source>
</reference>
<sequence>MLAAAATAAAAASGCSDADNAGSPSRSATPTSTSPSYEGAVWRETERRFIPDGPPELSVEGVMVEPFYRNWPGESGEVPESLSWEEVDTSGDIPTITAEGHSVPIRVVHMTYPTVGADGIPAPEKAQERRCSEVRSAADLELRAGECAFAPTGNGSTAIALGPTDPCAEYHVVQVSWIEASVSVEPIPEASASYGWRNTDSCPEGASDAG</sequence>
<evidence type="ECO:0008006" key="4">
    <source>
        <dbReference type="Google" id="ProtNLM"/>
    </source>
</evidence>
<dbReference type="Proteomes" id="UP001500908">
    <property type="component" value="Unassembled WGS sequence"/>
</dbReference>
<protein>
    <recommendedName>
        <fullName evidence="4">Secreted protein</fullName>
    </recommendedName>
</protein>
<comment type="caution">
    <text evidence="2">The sequence shown here is derived from an EMBL/GenBank/DDBJ whole genome shotgun (WGS) entry which is preliminary data.</text>
</comment>
<proteinExistence type="predicted"/>
<feature type="compositionally biased region" description="Low complexity" evidence="1">
    <location>
        <begin position="23"/>
        <end position="36"/>
    </location>
</feature>
<feature type="compositionally biased region" description="Basic and acidic residues" evidence="1">
    <location>
        <begin position="41"/>
        <end position="50"/>
    </location>
</feature>
<feature type="region of interest" description="Disordered" evidence="1">
    <location>
        <begin position="1"/>
        <end position="54"/>
    </location>
</feature>
<keyword evidence="3" id="KW-1185">Reference proteome</keyword>
<gene>
    <name evidence="2" type="ORF">GCM10022402_43360</name>
</gene>
<evidence type="ECO:0000256" key="1">
    <source>
        <dbReference type="SAM" id="MobiDB-lite"/>
    </source>
</evidence>
<feature type="compositionally biased region" description="Low complexity" evidence="1">
    <location>
        <begin position="1"/>
        <end position="12"/>
    </location>
</feature>
<evidence type="ECO:0000313" key="2">
    <source>
        <dbReference type="EMBL" id="GAA3760840.1"/>
    </source>
</evidence>
<dbReference type="EMBL" id="BAABDD010000031">
    <property type="protein sequence ID" value="GAA3760840.1"/>
    <property type="molecule type" value="Genomic_DNA"/>
</dbReference>
<organism evidence="2 3">
    <name type="scientific">Salinactinospora qingdaonensis</name>
    <dbReference type="NCBI Taxonomy" id="702744"/>
    <lineage>
        <taxon>Bacteria</taxon>
        <taxon>Bacillati</taxon>
        <taxon>Actinomycetota</taxon>
        <taxon>Actinomycetes</taxon>
        <taxon>Streptosporangiales</taxon>
        <taxon>Nocardiopsidaceae</taxon>
        <taxon>Salinactinospora</taxon>
    </lineage>
</organism>